<evidence type="ECO:0000256" key="7">
    <source>
        <dbReference type="ARBA" id="ARBA00023136"/>
    </source>
</evidence>
<dbReference type="Gene3D" id="1.50.40.10">
    <property type="entry name" value="Mitochondrial carrier domain"/>
    <property type="match status" value="1"/>
</dbReference>
<dbReference type="SUPFAM" id="SSF103506">
    <property type="entry name" value="Mitochondrial carrier"/>
    <property type="match status" value="1"/>
</dbReference>
<evidence type="ECO:0000256" key="6">
    <source>
        <dbReference type="ARBA" id="ARBA00022989"/>
    </source>
</evidence>
<dbReference type="EMBL" id="JBFOLK010000010">
    <property type="protein sequence ID" value="KAL2481840.1"/>
    <property type="molecule type" value="Genomic_DNA"/>
</dbReference>
<dbReference type="Pfam" id="PF00153">
    <property type="entry name" value="Mito_carr"/>
    <property type="match status" value="1"/>
</dbReference>
<comment type="similarity">
    <text evidence="2">Belongs to the mitochondrial carrier (TC 2.A.29) family.</text>
</comment>
<dbReference type="GO" id="GO:0016020">
    <property type="term" value="C:membrane"/>
    <property type="evidence" value="ECO:0007669"/>
    <property type="project" value="UniProtKB-SubCell"/>
</dbReference>
<dbReference type="InterPro" id="IPR018108">
    <property type="entry name" value="MCP_transmembrane"/>
</dbReference>
<comment type="subcellular location">
    <subcellularLocation>
        <location evidence="1">Membrane</location>
        <topology evidence="1">Multi-pass membrane protein</topology>
    </subcellularLocation>
</comment>
<evidence type="ECO:0000313" key="8">
    <source>
        <dbReference type="EMBL" id="KAL2481840.1"/>
    </source>
</evidence>
<gene>
    <name evidence="8" type="ORF">Adt_34806</name>
</gene>
<keyword evidence="6" id="KW-1133">Transmembrane helix</keyword>
<name>A0ABD1R056_9LAMI</name>
<evidence type="ECO:0000256" key="5">
    <source>
        <dbReference type="ARBA" id="ARBA00022737"/>
    </source>
</evidence>
<accession>A0ABD1R056</accession>
<organism evidence="8 9">
    <name type="scientific">Abeliophyllum distichum</name>
    <dbReference type="NCBI Taxonomy" id="126358"/>
    <lineage>
        <taxon>Eukaryota</taxon>
        <taxon>Viridiplantae</taxon>
        <taxon>Streptophyta</taxon>
        <taxon>Embryophyta</taxon>
        <taxon>Tracheophyta</taxon>
        <taxon>Spermatophyta</taxon>
        <taxon>Magnoliopsida</taxon>
        <taxon>eudicotyledons</taxon>
        <taxon>Gunneridae</taxon>
        <taxon>Pentapetalae</taxon>
        <taxon>asterids</taxon>
        <taxon>lamiids</taxon>
        <taxon>Lamiales</taxon>
        <taxon>Oleaceae</taxon>
        <taxon>Forsythieae</taxon>
        <taxon>Abeliophyllum</taxon>
    </lineage>
</organism>
<reference evidence="9" key="1">
    <citation type="submission" date="2024-07" db="EMBL/GenBank/DDBJ databases">
        <title>Two chromosome-level genome assemblies of Korean endemic species Abeliophyllum distichum and Forsythia ovata (Oleaceae).</title>
        <authorList>
            <person name="Jang H."/>
        </authorList>
    </citation>
    <scope>NUCLEOTIDE SEQUENCE [LARGE SCALE GENOMIC DNA]</scope>
</reference>
<evidence type="ECO:0000256" key="4">
    <source>
        <dbReference type="ARBA" id="ARBA00022692"/>
    </source>
</evidence>
<dbReference type="Proteomes" id="UP001604336">
    <property type="component" value="Unassembled WGS sequence"/>
</dbReference>
<evidence type="ECO:0000256" key="1">
    <source>
        <dbReference type="ARBA" id="ARBA00004141"/>
    </source>
</evidence>
<keyword evidence="4" id="KW-0812">Transmembrane</keyword>
<keyword evidence="9" id="KW-1185">Reference proteome</keyword>
<evidence type="ECO:0000256" key="3">
    <source>
        <dbReference type="ARBA" id="ARBA00022448"/>
    </source>
</evidence>
<keyword evidence="7" id="KW-0472">Membrane</keyword>
<evidence type="ECO:0000313" key="9">
    <source>
        <dbReference type="Proteomes" id="UP001604336"/>
    </source>
</evidence>
<dbReference type="InterPro" id="IPR023395">
    <property type="entry name" value="MCP_dom_sf"/>
</dbReference>
<keyword evidence="3" id="KW-0813">Transport</keyword>
<proteinExistence type="inferred from homology"/>
<dbReference type="PANTHER" id="PTHR45667">
    <property type="entry name" value="S-ADENOSYLMETHIONINE MITOCHONDRIAL CARRIER PROTEIN"/>
    <property type="match status" value="1"/>
</dbReference>
<dbReference type="AlphaFoldDB" id="A0ABD1R056"/>
<comment type="caution">
    <text evidence="8">The sequence shown here is derived from an EMBL/GenBank/DDBJ whole genome shotgun (WGS) entry which is preliminary data.</text>
</comment>
<sequence length="141" mass="15161">MSTNTTGSNSLVFRNSDCYAETAQPLGSVLSEDAHFDLNASTCAPCLEMLPVPKRCNGALSWHSSNIASSAPISAVYTFTYESVKSTLIPFFPKEYQSLAHCLAGGCASIATSFIISPSERIKQQMQVGSHYRAVTAGMPW</sequence>
<keyword evidence="5" id="KW-0677">Repeat</keyword>
<protein>
    <submittedName>
        <fullName evidence="8">Mitochondrial substrate carrier family protein</fullName>
    </submittedName>
</protein>
<evidence type="ECO:0000256" key="2">
    <source>
        <dbReference type="ARBA" id="ARBA00006375"/>
    </source>
</evidence>